<dbReference type="InterPro" id="IPR007627">
    <property type="entry name" value="RNA_pol_sigma70_r2"/>
</dbReference>
<keyword evidence="5 6" id="KW-0804">Transcription</keyword>
<accession>A0AAX3ZSH0</accession>
<dbReference type="Pfam" id="PF08281">
    <property type="entry name" value="Sigma70_r4_2"/>
    <property type="match status" value="1"/>
</dbReference>
<dbReference type="PROSITE" id="PS01063">
    <property type="entry name" value="SIGMA70_ECF"/>
    <property type="match status" value="1"/>
</dbReference>
<dbReference type="SUPFAM" id="SSF88659">
    <property type="entry name" value="Sigma3 and sigma4 domains of RNA polymerase sigma factors"/>
    <property type="match status" value="1"/>
</dbReference>
<dbReference type="InterPro" id="IPR013324">
    <property type="entry name" value="RNA_pol_sigma_r3/r4-like"/>
</dbReference>
<dbReference type="InterPro" id="IPR000838">
    <property type="entry name" value="RNA_pol_sigma70_ECF_CS"/>
</dbReference>
<dbReference type="InterPro" id="IPR013325">
    <property type="entry name" value="RNA_pol_sigma_r2"/>
</dbReference>
<feature type="domain" description="RNA polymerase sigma factor 70 region 4 type 2" evidence="9">
    <location>
        <begin position="137"/>
        <end position="188"/>
    </location>
</feature>
<evidence type="ECO:0000259" key="9">
    <source>
        <dbReference type="Pfam" id="PF08281"/>
    </source>
</evidence>
<reference evidence="10" key="1">
    <citation type="submission" date="2023-03" db="EMBL/GenBank/DDBJ databases">
        <title>Borrelidin-producing and root-colonizing Streptomyces rochei is a potent biopesticide for soil-borne oomycete-caused plant diseases.</title>
        <authorList>
            <person name="Zhou D."/>
            <person name="Wang X."/>
            <person name="Navarro-Munoz J.C."/>
            <person name="Li W."/>
            <person name="Li J."/>
            <person name="Jiu M."/>
            <person name="Deng S."/>
            <person name="Ye Y."/>
            <person name="Daly P."/>
            <person name="Wei L."/>
        </authorList>
    </citation>
    <scope>NUCLEOTIDE SEQUENCE</scope>
    <source>
        <strain evidence="10">JK1</strain>
    </source>
</reference>
<keyword evidence="2 6" id="KW-0805">Transcription regulation</keyword>
<evidence type="ECO:0000256" key="2">
    <source>
        <dbReference type="ARBA" id="ARBA00023015"/>
    </source>
</evidence>
<evidence type="ECO:0000256" key="4">
    <source>
        <dbReference type="ARBA" id="ARBA00023125"/>
    </source>
</evidence>
<dbReference type="GeneID" id="90946948"/>
<comment type="similarity">
    <text evidence="1 6">Belongs to the sigma-70 factor family. ECF subfamily.</text>
</comment>
<dbReference type="RefSeq" id="WP_306693416.1">
    <property type="nucleotide sequence ID" value="NZ_CP121271.1"/>
</dbReference>
<dbReference type="GO" id="GO:0006352">
    <property type="term" value="P:DNA-templated transcription initiation"/>
    <property type="evidence" value="ECO:0007669"/>
    <property type="project" value="InterPro"/>
</dbReference>
<gene>
    <name evidence="10" type="ORF">P7W03_32950</name>
</gene>
<dbReference type="GO" id="GO:0006950">
    <property type="term" value="P:response to stress"/>
    <property type="evidence" value="ECO:0007669"/>
    <property type="project" value="UniProtKB-ARBA"/>
</dbReference>
<evidence type="ECO:0000256" key="7">
    <source>
        <dbReference type="SAM" id="MobiDB-lite"/>
    </source>
</evidence>
<dbReference type="GO" id="GO:0016987">
    <property type="term" value="F:sigma factor activity"/>
    <property type="evidence" value="ECO:0007669"/>
    <property type="project" value="UniProtKB-KW"/>
</dbReference>
<evidence type="ECO:0000259" key="8">
    <source>
        <dbReference type="Pfam" id="PF04542"/>
    </source>
</evidence>
<dbReference type="InterPro" id="IPR039425">
    <property type="entry name" value="RNA_pol_sigma-70-like"/>
</dbReference>
<sequence>MINPAPPPSCRQSPTDAREASITAWALAAGTGDPEAVEHFVRALHRDVRTYVMFLGADPQSADDLTQETFLRALGSLHRFEGRSSARTWLLSIARRAVVDSIRRDSARPRTAATDDWQSAAERAQPRDLPGFDDGIALADLLATLPDERREAFVLTQMLGLRYAEAADVSACPTGTVRSRVARARTSLIEWLAEAERPAPVTPAV</sequence>
<dbReference type="Gene3D" id="1.10.10.10">
    <property type="entry name" value="Winged helix-like DNA-binding domain superfamily/Winged helix DNA-binding domain"/>
    <property type="match status" value="1"/>
</dbReference>
<feature type="domain" description="RNA polymerase sigma-70 region 2" evidence="8">
    <location>
        <begin position="40"/>
        <end position="106"/>
    </location>
</feature>
<dbReference type="PANTHER" id="PTHR43133">
    <property type="entry name" value="RNA POLYMERASE ECF-TYPE SIGMA FACTO"/>
    <property type="match status" value="1"/>
</dbReference>
<dbReference type="PANTHER" id="PTHR43133:SF61">
    <property type="entry name" value="ECF RNA POLYMERASE SIGMA FACTOR SIGC"/>
    <property type="match status" value="1"/>
</dbReference>
<evidence type="ECO:0000256" key="1">
    <source>
        <dbReference type="ARBA" id="ARBA00010641"/>
    </source>
</evidence>
<keyword evidence="3 6" id="KW-0731">Sigma factor</keyword>
<dbReference type="InterPro" id="IPR013249">
    <property type="entry name" value="RNA_pol_sigma70_r4_t2"/>
</dbReference>
<evidence type="ECO:0000313" key="11">
    <source>
        <dbReference type="Proteomes" id="UP001231701"/>
    </source>
</evidence>
<proteinExistence type="inferred from homology"/>
<dbReference type="CDD" id="cd06171">
    <property type="entry name" value="Sigma70_r4"/>
    <property type="match status" value="1"/>
</dbReference>
<evidence type="ECO:0000256" key="3">
    <source>
        <dbReference type="ARBA" id="ARBA00023082"/>
    </source>
</evidence>
<keyword evidence="4 6" id="KW-0238">DNA-binding</keyword>
<dbReference type="Gene3D" id="1.10.1740.10">
    <property type="match status" value="1"/>
</dbReference>
<dbReference type="Pfam" id="PF04542">
    <property type="entry name" value="Sigma70_r2"/>
    <property type="match status" value="1"/>
</dbReference>
<dbReference type="Proteomes" id="UP001231701">
    <property type="component" value="Chromosome"/>
</dbReference>
<evidence type="ECO:0000256" key="6">
    <source>
        <dbReference type="RuleBase" id="RU000716"/>
    </source>
</evidence>
<dbReference type="NCBIfam" id="TIGR02937">
    <property type="entry name" value="sigma70-ECF"/>
    <property type="match status" value="1"/>
</dbReference>
<dbReference type="SUPFAM" id="SSF88946">
    <property type="entry name" value="Sigma2 domain of RNA polymerase sigma factors"/>
    <property type="match status" value="1"/>
</dbReference>
<organism evidence="10 11">
    <name type="scientific">Streptomyces rochei</name>
    <name type="common">Streptomyces parvullus</name>
    <dbReference type="NCBI Taxonomy" id="1928"/>
    <lineage>
        <taxon>Bacteria</taxon>
        <taxon>Bacillati</taxon>
        <taxon>Actinomycetota</taxon>
        <taxon>Actinomycetes</taxon>
        <taxon>Kitasatosporales</taxon>
        <taxon>Streptomycetaceae</taxon>
        <taxon>Streptomyces</taxon>
        <taxon>Streptomyces rochei group</taxon>
    </lineage>
</organism>
<protein>
    <recommendedName>
        <fullName evidence="6">RNA polymerase sigma factor</fullName>
    </recommendedName>
</protein>
<evidence type="ECO:0000313" key="10">
    <source>
        <dbReference type="EMBL" id="WMC90126.1"/>
    </source>
</evidence>
<dbReference type="InterPro" id="IPR014284">
    <property type="entry name" value="RNA_pol_sigma-70_dom"/>
</dbReference>
<dbReference type="EMBL" id="CP121271">
    <property type="protein sequence ID" value="WMC90126.1"/>
    <property type="molecule type" value="Genomic_DNA"/>
</dbReference>
<dbReference type="AlphaFoldDB" id="A0AAX3ZSH0"/>
<name>A0AAX3ZSH0_STRRO</name>
<feature type="region of interest" description="Disordered" evidence="7">
    <location>
        <begin position="104"/>
        <end position="125"/>
    </location>
</feature>
<dbReference type="GO" id="GO:0003677">
    <property type="term" value="F:DNA binding"/>
    <property type="evidence" value="ECO:0007669"/>
    <property type="project" value="UniProtKB-KW"/>
</dbReference>
<evidence type="ECO:0000256" key="5">
    <source>
        <dbReference type="ARBA" id="ARBA00023163"/>
    </source>
</evidence>
<dbReference type="InterPro" id="IPR036388">
    <property type="entry name" value="WH-like_DNA-bd_sf"/>
</dbReference>